<feature type="domain" description="Glycosyl transferase family 1" evidence="3">
    <location>
        <begin position="215"/>
        <end position="380"/>
    </location>
</feature>
<dbReference type="PANTHER" id="PTHR12526">
    <property type="entry name" value="GLYCOSYLTRANSFERASE"/>
    <property type="match status" value="1"/>
</dbReference>
<keyword evidence="2 4" id="KW-0808">Transferase</keyword>
<dbReference type="GO" id="GO:0016757">
    <property type="term" value="F:glycosyltransferase activity"/>
    <property type="evidence" value="ECO:0007669"/>
    <property type="project" value="UniProtKB-KW"/>
</dbReference>
<dbReference type="InterPro" id="IPR001296">
    <property type="entry name" value="Glyco_trans_1"/>
</dbReference>
<evidence type="ECO:0000256" key="1">
    <source>
        <dbReference type="ARBA" id="ARBA00022676"/>
    </source>
</evidence>
<dbReference type="KEGG" id="tmb:Thimo_3070"/>
<dbReference type="AlphaFoldDB" id="L0H0K5"/>
<dbReference type="STRING" id="765912.Thimo_3070"/>
<protein>
    <submittedName>
        <fullName evidence="4">Glycosyltransferase</fullName>
    </submittedName>
</protein>
<accession>L0H0K5</accession>
<organism evidence="4 5">
    <name type="scientific">Thioflavicoccus mobilis 8321</name>
    <dbReference type="NCBI Taxonomy" id="765912"/>
    <lineage>
        <taxon>Bacteria</taxon>
        <taxon>Pseudomonadati</taxon>
        <taxon>Pseudomonadota</taxon>
        <taxon>Gammaproteobacteria</taxon>
        <taxon>Chromatiales</taxon>
        <taxon>Chromatiaceae</taxon>
        <taxon>Thioflavicoccus</taxon>
    </lineage>
</organism>
<dbReference type="GO" id="GO:1901135">
    <property type="term" value="P:carbohydrate derivative metabolic process"/>
    <property type="evidence" value="ECO:0007669"/>
    <property type="project" value="UniProtKB-ARBA"/>
</dbReference>
<gene>
    <name evidence="4" type="ORF">Thimo_3070</name>
</gene>
<evidence type="ECO:0000259" key="3">
    <source>
        <dbReference type="Pfam" id="PF00534"/>
    </source>
</evidence>
<proteinExistence type="predicted"/>
<evidence type="ECO:0000256" key="2">
    <source>
        <dbReference type="ARBA" id="ARBA00022679"/>
    </source>
</evidence>
<dbReference type="Pfam" id="PF00534">
    <property type="entry name" value="Glycos_transf_1"/>
    <property type="match status" value="1"/>
</dbReference>
<dbReference type="OrthoDB" id="9775208at2"/>
<keyword evidence="1" id="KW-0328">Glycosyltransferase</keyword>
<dbReference type="Proteomes" id="UP000010816">
    <property type="component" value="Chromosome"/>
</dbReference>
<sequence length="408" mass="46672">MRYKVLLITWACDLDDISEPGVSAIWARELARVHDITLFSVSKPERYGCVQEQFPSLTVIEWKDIRVPKALERFRAIAKPGYFIYYFKARFFLKKLVTEREFDIIHHLSPFSWRYPTPAVKLGIPLVRGPVAGGLKTPRNLSLAKRDSSFISRIFRNTDDLRIRYDAFLKASFFSTDICIFAAPYVAKILEKLPIKKSAIEIELGLADGKVRDNRKKRPYLGAFRLLFVGRITKTKGLQYAIRALERVKTTREIELVAIGDGDNLESCRQLARDLGLEEKIVFMGWQPNPRVLEEYDVADVFIFPSVREPTGGVLLEAISHGLPVITCAHGGPDYIIDDSCGIKVDAKNDEYLIEGLGCAIKQFVENPQLRIDMSRNALERAQEAFNWESKLKRLNEIYDEARRSHNI</sequence>
<dbReference type="Gene3D" id="3.40.50.2000">
    <property type="entry name" value="Glycogen Phosphorylase B"/>
    <property type="match status" value="2"/>
</dbReference>
<dbReference type="eggNOG" id="COG0438">
    <property type="taxonomic scope" value="Bacteria"/>
</dbReference>
<dbReference type="EMBL" id="CP003051">
    <property type="protein sequence ID" value="AGA91756.1"/>
    <property type="molecule type" value="Genomic_DNA"/>
</dbReference>
<dbReference type="SUPFAM" id="SSF53756">
    <property type="entry name" value="UDP-Glycosyltransferase/glycogen phosphorylase"/>
    <property type="match status" value="1"/>
</dbReference>
<keyword evidence="5" id="KW-1185">Reference proteome</keyword>
<evidence type="ECO:0000313" key="5">
    <source>
        <dbReference type="Proteomes" id="UP000010816"/>
    </source>
</evidence>
<dbReference type="CDD" id="cd03801">
    <property type="entry name" value="GT4_PimA-like"/>
    <property type="match status" value="1"/>
</dbReference>
<dbReference type="HOGENOM" id="CLU_052026_1_0_6"/>
<reference evidence="4 5" key="1">
    <citation type="submission" date="2011-09" db="EMBL/GenBank/DDBJ databases">
        <title>Complete sequence of chromosome of Thioflavicoccus mobilis 8321.</title>
        <authorList>
            <consortium name="US DOE Joint Genome Institute"/>
            <person name="Lucas S."/>
            <person name="Han J."/>
            <person name="Lapidus A."/>
            <person name="Cheng J.-F."/>
            <person name="Goodwin L."/>
            <person name="Pitluck S."/>
            <person name="Peters L."/>
            <person name="Ovchinnikova G."/>
            <person name="Lu M."/>
            <person name="Detter J.C."/>
            <person name="Han C."/>
            <person name="Tapia R."/>
            <person name="Land M."/>
            <person name="Hauser L."/>
            <person name="Kyrpides N."/>
            <person name="Ivanova N."/>
            <person name="Pagani I."/>
            <person name="Vogl K."/>
            <person name="Liu Z."/>
            <person name="Imhoff J."/>
            <person name="Thiel V."/>
            <person name="Frigaard N.-U."/>
            <person name="Bryant D."/>
            <person name="Woyke T."/>
        </authorList>
    </citation>
    <scope>NUCLEOTIDE SEQUENCE [LARGE SCALE GENOMIC DNA]</scope>
    <source>
        <strain evidence="4 5">8321</strain>
    </source>
</reference>
<evidence type="ECO:0000313" key="4">
    <source>
        <dbReference type="EMBL" id="AGA91756.1"/>
    </source>
</evidence>
<dbReference type="RefSeq" id="WP_015281884.1">
    <property type="nucleotide sequence ID" value="NC_019940.1"/>
</dbReference>
<dbReference type="PANTHER" id="PTHR12526:SF510">
    <property type="entry name" value="D-INOSITOL 3-PHOSPHATE GLYCOSYLTRANSFERASE"/>
    <property type="match status" value="1"/>
</dbReference>
<name>L0H0K5_9GAMM</name>